<dbReference type="GO" id="GO:0008121">
    <property type="term" value="F:quinol-cytochrome-c reductase activity"/>
    <property type="evidence" value="ECO:0007669"/>
    <property type="project" value="InterPro"/>
</dbReference>
<dbReference type="FunFam" id="1.20.810.10:FF:000002">
    <property type="entry name" value="Cytochrome b"/>
    <property type="match status" value="1"/>
</dbReference>
<evidence type="ECO:0000256" key="8">
    <source>
        <dbReference type="ARBA" id="ARBA00022692"/>
    </source>
</evidence>
<dbReference type="InterPro" id="IPR005798">
    <property type="entry name" value="Cyt_b/b6_C"/>
</dbReference>
<evidence type="ECO:0000256" key="18">
    <source>
        <dbReference type="PIRSR" id="PIRSR038885-1"/>
    </source>
</evidence>
<feature type="transmembrane region" description="Helical" evidence="20">
    <location>
        <begin position="182"/>
        <end position="203"/>
    </location>
</feature>
<feature type="transmembrane region" description="Helical" evidence="20">
    <location>
        <begin position="292"/>
        <end position="312"/>
    </location>
</feature>
<dbReference type="PANTHER" id="PTHR19271">
    <property type="entry name" value="CYTOCHROME B"/>
    <property type="match status" value="1"/>
</dbReference>
<comment type="similarity">
    <text evidence="17 20">Belongs to the cytochrome b family.</text>
</comment>
<feature type="binding site" description="axial binding residue" evidence="19">
    <location>
        <position position="200"/>
    </location>
    <ligand>
        <name>heme b</name>
        <dbReference type="ChEBI" id="CHEBI:60344"/>
        <label>b566</label>
    </ligand>
    <ligandPart>
        <name>Fe</name>
        <dbReference type="ChEBI" id="CHEBI:18248"/>
    </ligandPart>
</feature>
<dbReference type="AlphaFoldDB" id="A0A343BS19"/>
<evidence type="ECO:0000256" key="12">
    <source>
        <dbReference type="ARBA" id="ARBA00022989"/>
    </source>
</evidence>
<feature type="domain" description="Cytochrome b/b6 N-terminal region profile" evidence="21">
    <location>
        <begin position="4"/>
        <end position="213"/>
    </location>
</feature>
<dbReference type="GeneID" id="31412792"/>
<dbReference type="Gene3D" id="1.20.810.10">
    <property type="entry name" value="Cytochrome Bc1 Complex, Chain C"/>
    <property type="match status" value="1"/>
</dbReference>
<dbReference type="InterPro" id="IPR027387">
    <property type="entry name" value="Cytb/b6-like_sf"/>
</dbReference>
<evidence type="ECO:0000256" key="7">
    <source>
        <dbReference type="ARBA" id="ARBA00022660"/>
    </source>
</evidence>
<keyword evidence="10" id="KW-0999">Mitochondrion inner membrane</keyword>
<evidence type="ECO:0000256" key="20">
    <source>
        <dbReference type="RuleBase" id="RU362117"/>
    </source>
</evidence>
<dbReference type="Pfam" id="PF00033">
    <property type="entry name" value="Cytochrome_B"/>
    <property type="match status" value="1"/>
</dbReference>
<feature type="transmembrane region" description="Helical" evidence="20">
    <location>
        <begin position="149"/>
        <end position="170"/>
    </location>
</feature>
<evidence type="ECO:0000256" key="2">
    <source>
        <dbReference type="ARBA" id="ARBA00004448"/>
    </source>
</evidence>
<comment type="cofactor">
    <cofactor evidence="19">
        <name>heme</name>
        <dbReference type="ChEBI" id="CHEBI:30413"/>
    </cofactor>
    <text evidence="19">Binds 2 heme groups non-covalently.</text>
</comment>
<organism evidence="23">
    <name type="scientific">Euschemon rafflesia</name>
    <dbReference type="NCBI Taxonomy" id="509382"/>
    <lineage>
        <taxon>Eukaryota</taxon>
        <taxon>Metazoa</taxon>
        <taxon>Ecdysozoa</taxon>
        <taxon>Arthropoda</taxon>
        <taxon>Hexapoda</taxon>
        <taxon>Insecta</taxon>
        <taxon>Pterygota</taxon>
        <taxon>Neoptera</taxon>
        <taxon>Endopterygota</taxon>
        <taxon>Lepidoptera</taxon>
        <taxon>Glossata</taxon>
        <taxon>Ditrysia</taxon>
        <taxon>Hesperioidea</taxon>
        <taxon>Hesperiidae</taxon>
        <taxon>Pyrginae</taxon>
        <taxon>Euschemon</taxon>
    </lineage>
</organism>
<dbReference type="InterPro" id="IPR048260">
    <property type="entry name" value="Cytochrome_b_C_euk/bac"/>
</dbReference>
<evidence type="ECO:0000256" key="6">
    <source>
        <dbReference type="ARBA" id="ARBA00022617"/>
    </source>
</evidence>
<accession>A0A343BS19</accession>
<dbReference type="EMBL" id="KY513288">
    <property type="protein sequence ID" value="AQX44284.1"/>
    <property type="molecule type" value="Genomic_DNA"/>
</dbReference>
<dbReference type="Pfam" id="PF00032">
    <property type="entry name" value="Cytochrom_B_C"/>
    <property type="match status" value="1"/>
</dbReference>
<evidence type="ECO:0000313" key="23">
    <source>
        <dbReference type="EMBL" id="AQX44284.1"/>
    </source>
</evidence>
<keyword evidence="16 20" id="KW-0472">Membrane</keyword>
<dbReference type="PROSITE" id="PS51003">
    <property type="entry name" value="CYTB_CTER"/>
    <property type="match status" value="1"/>
</dbReference>
<evidence type="ECO:0000256" key="9">
    <source>
        <dbReference type="ARBA" id="ARBA00022723"/>
    </source>
</evidence>
<keyword evidence="13 19" id="KW-0408">Iron</keyword>
<dbReference type="CDD" id="cd00290">
    <property type="entry name" value="cytochrome_b_C"/>
    <property type="match status" value="1"/>
</dbReference>
<sequence>MLNKFKPLRKNHPIIKIINNSLIDLPSPSNISSWWNFGSLISLCLIIQIITGLFLTMYYTANIELAFYSVNYICRNVNYGWLIRTLHANGASFFFICVYFHIGRGIYYESFNLFYTWMVGVLILFLLMATAFMGYVLPWGQMSFWGATVITNLLSAIPYLGTLLVQWIWGGFAVDNATLTRFYSFHFLFPFIIMMMTMIHLLFLHQTGSNNPLGINSNLDKIPFHPFFIFKDLIGFIILLFSLIMLTLTNPYLLGDPDNFTPANPLVTPVHIQPEWYFLFAYAILRSIPNKLGGVIALIMSILILFILPLTFNKKIQGMQFYPINQILFWIMIATIILLTWIGARPVEDPFIITGQLLTMLYFSYFILNPLMNKIWDNLIFN</sequence>
<dbReference type="CTD" id="4519"/>
<keyword evidence="15 20" id="KW-0496">Mitochondrion</keyword>
<evidence type="ECO:0000256" key="17">
    <source>
        <dbReference type="ARBA" id="ARBA00061233"/>
    </source>
</evidence>
<feature type="transmembrane region" description="Helical" evidence="20">
    <location>
        <begin position="224"/>
        <end position="248"/>
    </location>
</feature>
<dbReference type="PIRSF" id="PIRSF038885">
    <property type="entry name" value="COB"/>
    <property type="match status" value="1"/>
</dbReference>
<keyword evidence="7 20" id="KW-0679">Respiratory chain</keyword>
<dbReference type="SUPFAM" id="SSF81342">
    <property type="entry name" value="Transmembrane di-heme cytochromes"/>
    <property type="match status" value="1"/>
</dbReference>
<dbReference type="GO" id="GO:0006122">
    <property type="term" value="P:mitochondrial electron transport, ubiquinol to cytochrome c"/>
    <property type="evidence" value="ECO:0007669"/>
    <property type="project" value="TreeGrafter"/>
</dbReference>
<feature type="transmembrane region" description="Helical" evidence="20">
    <location>
        <begin position="114"/>
        <end position="137"/>
    </location>
</feature>
<evidence type="ECO:0000256" key="5">
    <source>
        <dbReference type="ARBA" id="ARBA00022448"/>
    </source>
</evidence>
<dbReference type="PROSITE" id="PS51002">
    <property type="entry name" value="CYTB_NTER"/>
    <property type="match status" value="1"/>
</dbReference>
<feature type="binding site" description="axial binding residue" evidence="19">
    <location>
        <position position="186"/>
    </location>
    <ligand>
        <name>heme b</name>
        <dbReference type="ChEBI" id="CHEBI:60344"/>
        <label>b562</label>
    </ligand>
    <ligandPart>
        <name>Fe</name>
        <dbReference type="ChEBI" id="CHEBI:18248"/>
    </ligandPart>
</feature>
<reference evidence="23" key="1">
    <citation type="journal article" date="2017" name="Mitochondrial DNA Part B Resour">
        <title>The complete mitogenome of Euschemon rafflesia (Lepidoptera: Hesperiidae).</title>
        <authorList>
            <person name="Zhang J."/>
            <person name="Cong Q."/>
            <person name="Shen J."/>
            <person name="Fan X.-L."/>
            <person name="Wang M."/>
            <person name="Grishin N.V."/>
        </authorList>
    </citation>
    <scope>NUCLEOTIDE SEQUENCE</scope>
</reference>
<keyword evidence="9 19" id="KW-0479">Metal-binding</keyword>
<keyword evidence="6 19" id="KW-0349">Heme</keyword>
<comment type="subunit">
    <text evidence="3">The main subunits of complex b-c1 are: cytochrome b, cytochrome c1 and the Rieske protein.</text>
</comment>
<dbReference type="CDD" id="cd00284">
    <property type="entry name" value="Cytochrome_b_N"/>
    <property type="match status" value="1"/>
</dbReference>
<evidence type="ECO:0000256" key="1">
    <source>
        <dbReference type="ARBA" id="ARBA00002566"/>
    </source>
</evidence>
<feature type="transmembrane region" description="Helical" evidence="20">
    <location>
        <begin position="324"/>
        <end position="344"/>
    </location>
</feature>
<dbReference type="InterPro" id="IPR048259">
    <property type="entry name" value="Cytochrome_b_N_euk/bac"/>
</dbReference>
<evidence type="ECO:0000256" key="16">
    <source>
        <dbReference type="ARBA" id="ARBA00023136"/>
    </source>
</evidence>
<keyword evidence="12 20" id="KW-1133">Transmembrane helix</keyword>
<keyword evidence="11 20" id="KW-0249">Electron transport</keyword>
<dbReference type="SUPFAM" id="SSF81648">
    <property type="entry name" value="a domain/subunit of cytochrome bc1 complex (Ubiquinol-cytochrome c reductase)"/>
    <property type="match status" value="1"/>
</dbReference>
<evidence type="ECO:0000259" key="22">
    <source>
        <dbReference type="PROSITE" id="PS51003"/>
    </source>
</evidence>
<evidence type="ECO:0000256" key="14">
    <source>
        <dbReference type="ARBA" id="ARBA00023075"/>
    </source>
</evidence>
<dbReference type="GO" id="GO:0005743">
    <property type="term" value="C:mitochondrial inner membrane"/>
    <property type="evidence" value="ECO:0007669"/>
    <property type="project" value="UniProtKB-SubCell"/>
</dbReference>
<dbReference type="InterPro" id="IPR005797">
    <property type="entry name" value="Cyt_b/b6_N"/>
</dbReference>
<gene>
    <name evidence="23" type="primary">CYTB</name>
</gene>
<protein>
    <recommendedName>
        <fullName evidence="4 20">Cytochrome b</fullName>
    </recommendedName>
</protein>
<evidence type="ECO:0000256" key="19">
    <source>
        <dbReference type="PIRSR" id="PIRSR038885-2"/>
    </source>
</evidence>
<comment type="function">
    <text evidence="1 20">Component of the ubiquinol-cytochrome c reductase complex (complex III or cytochrome b-c1 complex) that is part of the mitochondrial respiratory chain. The b-c1 complex mediates electron transfer from ubiquinol to cytochrome c. Contributes to the generation of a proton gradient across the mitochondrial membrane that is then used for ATP synthesis.</text>
</comment>
<proteinExistence type="inferred from homology"/>
<feature type="binding site" evidence="18">
    <location>
        <position position="205"/>
    </location>
    <ligand>
        <name>a ubiquinone</name>
        <dbReference type="ChEBI" id="CHEBI:16389"/>
    </ligand>
</feature>
<dbReference type="GO" id="GO:0045275">
    <property type="term" value="C:respiratory chain complex III"/>
    <property type="evidence" value="ECO:0007669"/>
    <property type="project" value="InterPro"/>
</dbReference>
<dbReference type="InterPro" id="IPR016174">
    <property type="entry name" value="Di-haem_cyt_TM"/>
</dbReference>
<evidence type="ECO:0000256" key="15">
    <source>
        <dbReference type="ARBA" id="ARBA00023128"/>
    </source>
</evidence>
<comment type="subcellular location">
    <subcellularLocation>
        <location evidence="2">Mitochondrion inner membrane</location>
        <topology evidence="2">Multi-pass membrane protein</topology>
    </subcellularLocation>
</comment>
<dbReference type="InterPro" id="IPR036150">
    <property type="entry name" value="Cyt_b/b6_C_sf"/>
</dbReference>
<evidence type="ECO:0000256" key="11">
    <source>
        <dbReference type="ARBA" id="ARBA00022982"/>
    </source>
</evidence>
<keyword evidence="8 20" id="KW-0812">Transmembrane</keyword>
<feature type="domain" description="Cytochrome b/b6 C-terminal region profile" evidence="22">
    <location>
        <begin position="214"/>
        <end position="382"/>
    </location>
</feature>
<dbReference type="RefSeq" id="YP_009352122.1">
    <property type="nucleotide sequence ID" value="NC_034231.1"/>
</dbReference>
<name>A0A343BS19_9NEOP</name>
<feature type="binding site" description="axial binding residue" evidence="19">
    <location>
        <position position="101"/>
    </location>
    <ligand>
        <name>heme b</name>
        <dbReference type="ChEBI" id="CHEBI:60344"/>
        <label>b566</label>
    </ligand>
    <ligandPart>
        <name>Fe</name>
        <dbReference type="ChEBI" id="CHEBI:18248"/>
    </ligandPart>
</feature>
<geneLocation type="mitochondrion" evidence="23"/>
<feature type="transmembrane region" description="Helical" evidence="20">
    <location>
        <begin position="81"/>
        <end position="102"/>
    </location>
</feature>
<keyword evidence="5 20" id="KW-0813">Transport</keyword>
<evidence type="ECO:0000256" key="13">
    <source>
        <dbReference type="ARBA" id="ARBA00023004"/>
    </source>
</evidence>
<dbReference type="InterPro" id="IPR030689">
    <property type="entry name" value="Cytochrome_b"/>
</dbReference>
<evidence type="ECO:0000256" key="10">
    <source>
        <dbReference type="ARBA" id="ARBA00022792"/>
    </source>
</evidence>
<evidence type="ECO:0000259" key="21">
    <source>
        <dbReference type="PROSITE" id="PS51002"/>
    </source>
</evidence>
<feature type="binding site" description="axial binding residue" evidence="19">
    <location>
        <position position="87"/>
    </location>
    <ligand>
        <name>heme b</name>
        <dbReference type="ChEBI" id="CHEBI:60344"/>
        <label>b562</label>
    </ligand>
    <ligandPart>
        <name>Fe</name>
        <dbReference type="ChEBI" id="CHEBI:18248"/>
    </ligandPart>
</feature>
<dbReference type="GO" id="GO:0016491">
    <property type="term" value="F:oxidoreductase activity"/>
    <property type="evidence" value="ECO:0007669"/>
    <property type="project" value="UniProtKB-UniRule"/>
</dbReference>
<feature type="transmembrane region" description="Helical" evidence="20">
    <location>
        <begin position="350"/>
        <end position="368"/>
    </location>
</feature>
<evidence type="ECO:0000256" key="3">
    <source>
        <dbReference type="ARBA" id="ARBA00011649"/>
    </source>
</evidence>
<feature type="transmembrane region" description="Helical" evidence="20">
    <location>
        <begin position="34"/>
        <end position="60"/>
    </location>
</feature>
<dbReference type="GO" id="GO:0046872">
    <property type="term" value="F:metal ion binding"/>
    <property type="evidence" value="ECO:0007669"/>
    <property type="project" value="UniProtKB-UniRule"/>
</dbReference>
<evidence type="ECO:0000256" key="4">
    <source>
        <dbReference type="ARBA" id="ARBA00013531"/>
    </source>
</evidence>
<keyword evidence="14" id="KW-0830">Ubiquinone</keyword>
<dbReference type="PANTHER" id="PTHR19271:SF16">
    <property type="entry name" value="CYTOCHROME B"/>
    <property type="match status" value="1"/>
</dbReference>
<comment type="cofactor">
    <cofactor evidence="20">
        <name>heme b</name>
        <dbReference type="ChEBI" id="CHEBI:60344"/>
    </cofactor>
    <text evidence="20">Binds 2 heme groups non-covalently.</text>
</comment>